<evidence type="ECO:0000256" key="1">
    <source>
        <dbReference type="SAM" id="Coils"/>
    </source>
</evidence>
<feature type="compositionally biased region" description="Basic and acidic residues" evidence="2">
    <location>
        <begin position="1"/>
        <end position="11"/>
    </location>
</feature>
<feature type="compositionally biased region" description="Basic and acidic residues" evidence="2">
    <location>
        <begin position="55"/>
        <end position="69"/>
    </location>
</feature>
<gene>
    <name evidence="3" type="ORF">Ae201684_000774</name>
</gene>
<evidence type="ECO:0000313" key="4">
    <source>
        <dbReference type="Proteomes" id="UP000481153"/>
    </source>
</evidence>
<name>A0A6G0XV55_9STRA</name>
<dbReference type="EMBL" id="VJMJ01000009">
    <property type="protein sequence ID" value="KAF0744285.1"/>
    <property type="molecule type" value="Genomic_DNA"/>
</dbReference>
<accession>A0A6G0XV55</accession>
<feature type="coiled-coil region" evidence="1">
    <location>
        <begin position="334"/>
        <end position="384"/>
    </location>
</feature>
<reference evidence="3 4" key="1">
    <citation type="submission" date="2019-07" db="EMBL/GenBank/DDBJ databases">
        <title>Genomics analysis of Aphanomyces spp. identifies a new class of oomycete effector associated with host adaptation.</title>
        <authorList>
            <person name="Gaulin E."/>
        </authorList>
    </citation>
    <scope>NUCLEOTIDE SEQUENCE [LARGE SCALE GENOMIC DNA]</scope>
    <source>
        <strain evidence="3 4">ATCC 201684</strain>
    </source>
</reference>
<feature type="compositionally biased region" description="Polar residues" evidence="2">
    <location>
        <begin position="31"/>
        <end position="51"/>
    </location>
</feature>
<proteinExistence type="predicted"/>
<keyword evidence="1" id="KW-0175">Coiled coil</keyword>
<organism evidence="3 4">
    <name type="scientific">Aphanomyces euteiches</name>
    <dbReference type="NCBI Taxonomy" id="100861"/>
    <lineage>
        <taxon>Eukaryota</taxon>
        <taxon>Sar</taxon>
        <taxon>Stramenopiles</taxon>
        <taxon>Oomycota</taxon>
        <taxon>Saprolegniomycetes</taxon>
        <taxon>Saprolegniales</taxon>
        <taxon>Verrucalvaceae</taxon>
        <taxon>Aphanomyces</taxon>
    </lineage>
</organism>
<feature type="coiled-coil region" evidence="1">
    <location>
        <begin position="252"/>
        <end position="301"/>
    </location>
</feature>
<dbReference type="VEuPathDB" id="FungiDB:AeMF1_008975"/>
<evidence type="ECO:0000256" key="2">
    <source>
        <dbReference type="SAM" id="MobiDB-lite"/>
    </source>
</evidence>
<evidence type="ECO:0000313" key="3">
    <source>
        <dbReference type="EMBL" id="KAF0744285.1"/>
    </source>
</evidence>
<keyword evidence="4" id="KW-1185">Reference proteome</keyword>
<comment type="caution">
    <text evidence="3">The sequence shown here is derived from an EMBL/GenBank/DDBJ whole genome shotgun (WGS) entry which is preliminary data.</text>
</comment>
<sequence>MTQQRHLEDTVRPATQVDSPWARLPAGLPKNPSSSKLLDQSTMPKSLTLSQTRRRSAESSAQDRRETTDSKIAFTRATAPSDPLKQTPAPLEYAASTSGKMPEDDNRHAHIPTHPTQRLSLSSLGQEPLDRSNGQREIAQALAAVEETSKAQQKKELNDVLMQNEQRLEREKRHIVDKYAMETQVKKGALERQLELDRVCAIREMEEKFASDLQGLEERMKQAVADELDHRRDRLAMTLLQRQEEILQHQRKAVLETHEAKEREEMAKLEQALQSGATLRLQQLRDRLASQRQAKLNEMERAAQVSLERELELLRCQHDTELLAKVHETQDRLRQQHEAEVDSLRKALAVDETKALNDVTEQLRQNHMKRIQRIRDEHEAQRHERLVQLQQTYEAEYLQRMDALHSKLNSNLQDELASLVDELKKASQKALDDRTTFFAEIGSRLKTELQYMLTMSKPKRIKQHERNADSAESYESEALTQLQSLRVTSRQVNQWIHALTQEFVDLSEQSAVLLESVGKMQAQLGSWKQKCLVETELNGQQRAKLDGLQREMREKDQLCRRLYLANEELLKQRPPP</sequence>
<protein>
    <submittedName>
        <fullName evidence="3">Uncharacterized protein</fullName>
    </submittedName>
</protein>
<feature type="compositionally biased region" description="Polar residues" evidence="2">
    <location>
        <begin position="114"/>
        <end position="125"/>
    </location>
</feature>
<feature type="region of interest" description="Disordered" evidence="2">
    <location>
        <begin position="1"/>
        <end position="133"/>
    </location>
</feature>
<dbReference type="AlphaFoldDB" id="A0A6G0XV55"/>
<dbReference type="Proteomes" id="UP000481153">
    <property type="component" value="Unassembled WGS sequence"/>
</dbReference>